<dbReference type="Proteomes" id="UP000601435">
    <property type="component" value="Unassembled WGS sequence"/>
</dbReference>
<reference evidence="1" key="1">
    <citation type="submission" date="2021-02" db="EMBL/GenBank/DDBJ databases">
        <authorList>
            <person name="Dougan E. K."/>
            <person name="Rhodes N."/>
            <person name="Thang M."/>
            <person name="Chan C."/>
        </authorList>
    </citation>
    <scope>NUCLEOTIDE SEQUENCE</scope>
</reference>
<protein>
    <submittedName>
        <fullName evidence="1">Uncharacterized protein</fullName>
    </submittedName>
</protein>
<comment type="caution">
    <text evidence="1">The sequence shown here is derived from an EMBL/GenBank/DDBJ whole genome shotgun (WGS) entry which is preliminary data.</text>
</comment>
<organism evidence="1 2">
    <name type="scientific">Symbiodinium necroappetens</name>
    <dbReference type="NCBI Taxonomy" id="1628268"/>
    <lineage>
        <taxon>Eukaryota</taxon>
        <taxon>Sar</taxon>
        <taxon>Alveolata</taxon>
        <taxon>Dinophyceae</taxon>
        <taxon>Suessiales</taxon>
        <taxon>Symbiodiniaceae</taxon>
        <taxon>Symbiodinium</taxon>
    </lineage>
</organism>
<accession>A0A812XA49</accession>
<proteinExistence type="predicted"/>
<keyword evidence="2" id="KW-1185">Reference proteome</keyword>
<evidence type="ECO:0000313" key="2">
    <source>
        <dbReference type="Proteomes" id="UP000601435"/>
    </source>
</evidence>
<name>A0A812XA49_9DINO</name>
<gene>
    <name evidence="1" type="ORF">SNEC2469_LOCUS20574</name>
</gene>
<dbReference type="OrthoDB" id="412515at2759"/>
<dbReference type="EMBL" id="CAJNJA010035932">
    <property type="protein sequence ID" value="CAE7713545.1"/>
    <property type="molecule type" value="Genomic_DNA"/>
</dbReference>
<evidence type="ECO:0000313" key="1">
    <source>
        <dbReference type="EMBL" id="CAE7713545.1"/>
    </source>
</evidence>
<sequence>MTAVARLAAVFYGARLPSARSALRTADWEKIFAAAEDDFPIQLIRAFISHVFAKLSQSKVEVKSIVILADEVAGAEEQIAAGVTSILRKAVLDESILRELQATVVISSLLGAMPSGRHPVILELPERLDAEKVAKSWWKSEDAKFAAAALSDLPRLLEFGAEFLDHLPDDATLNQSDVSKLFVHVRQRLPQRYTLQLPPAADLYPAVFGEEMKRDATVMIYIKRSLFVNALQEVELPSPDGTSAPSITPVVSLFMISAAAKASRNPSSFAKLVAEFPENIELKEEGQVAPEQKQRIRFPESLGKLASRSPKRLASRVSEKRSLGYPCGCF</sequence>
<dbReference type="AlphaFoldDB" id="A0A812XA49"/>